<accession>A0ABW5P1K5</accession>
<feature type="transmembrane region" description="Helical" evidence="7">
    <location>
        <begin position="39"/>
        <end position="61"/>
    </location>
</feature>
<dbReference type="InterPro" id="IPR002797">
    <property type="entry name" value="Polysacc_synth"/>
</dbReference>
<keyword evidence="9" id="KW-1185">Reference proteome</keyword>
<feature type="transmembrane region" description="Helical" evidence="7">
    <location>
        <begin position="378"/>
        <end position="399"/>
    </location>
</feature>
<feature type="transmembrane region" description="Helical" evidence="7">
    <location>
        <begin position="315"/>
        <end position="340"/>
    </location>
</feature>
<dbReference type="Proteomes" id="UP001597475">
    <property type="component" value="Unassembled WGS sequence"/>
</dbReference>
<evidence type="ECO:0000313" key="9">
    <source>
        <dbReference type="Proteomes" id="UP001597475"/>
    </source>
</evidence>
<evidence type="ECO:0000256" key="4">
    <source>
        <dbReference type="ARBA" id="ARBA00022692"/>
    </source>
</evidence>
<evidence type="ECO:0000256" key="1">
    <source>
        <dbReference type="ARBA" id="ARBA00004651"/>
    </source>
</evidence>
<keyword evidence="3" id="KW-1003">Cell membrane</keyword>
<gene>
    <name evidence="8" type="ORF">ACFSR9_06645</name>
</gene>
<keyword evidence="6 7" id="KW-0472">Membrane</keyword>
<keyword evidence="4 7" id="KW-0812">Transmembrane</keyword>
<evidence type="ECO:0000256" key="7">
    <source>
        <dbReference type="SAM" id="Phobius"/>
    </source>
</evidence>
<evidence type="ECO:0000256" key="5">
    <source>
        <dbReference type="ARBA" id="ARBA00022989"/>
    </source>
</evidence>
<evidence type="ECO:0000256" key="6">
    <source>
        <dbReference type="ARBA" id="ARBA00023136"/>
    </source>
</evidence>
<dbReference type="RefSeq" id="WP_386844238.1">
    <property type="nucleotide sequence ID" value="NZ_JBHUMK010000026.1"/>
</dbReference>
<comment type="similarity">
    <text evidence="2">Belongs to the polysaccharide synthase family.</text>
</comment>
<name>A0ABW5P1K5_9DEIO</name>
<dbReference type="PANTHER" id="PTHR30250:SF10">
    <property type="entry name" value="LIPOPOLYSACCHARIDE BIOSYNTHESIS PROTEIN WZXC"/>
    <property type="match status" value="1"/>
</dbReference>
<organism evidence="8 9">
    <name type="scientific">Deinococcus taklimakanensis</name>
    <dbReference type="NCBI Taxonomy" id="536443"/>
    <lineage>
        <taxon>Bacteria</taxon>
        <taxon>Thermotogati</taxon>
        <taxon>Deinococcota</taxon>
        <taxon>Deinococci</taxon>
        <taxon>Deinococcales</taxon>
        <taxon>Deinococcaceae</taxon>
        <taxon>Deinococcus</taxon>
    </lineage>
</organism>
<reference evidence="9" key="1">
    <citation type="journal article" date="2019" name="Int. J. Syst. Evol. Microbiol.">
        <title>The Global Catalogue of Microorganisms (GCM) 10K type strain sequencing project: providing services to taxonomists for standard genome sequencing and annotation.</title>
        <authorList>
            <consortium name="The Broad Institute Genomics Platform"/>
            <consortium name="The Broad Institute Genome Sequencing Center for Infectious Disease"/>
            <person name="Wu L."/>
            <person name="Ma J."/>
        </authorList>
    </citation>
    <scope>NUCLEOTIDE SEQUENCE [LARGE SCALE GENOMIC DNA]</scope>
    <source>
        <strain evidence="9">KCTC 33842</strain>
    </source>
</reference>
<comment type="caution">
    <text evidence="8">The sequence shown here is derived from an EMBL/GenBank/DDBJ whole genome shotgun (WGS) entry which is preliminary data.</text>
</comment>
<feature type="transmembrane region" description="Helical" evidence="7">
    <location>
        <begin position="352"/>
        <end position="372"/>
    </location>
</feature>
<dbReference type="PANTHER" id="PTHR30250">
    <property type="entry name" value="PST FAMILY PREDICTED COLANIC ACID TRANSPORTER"/>
    <property type="match status" value="1"/>
</dbReference>
<feature type="transmembrane region" description="Helical" evidence="7">
    <location>
        <begin position="7"/>
        <end position="27"/>
    </location>
</feature>
<protein>
    <submittedName>
        <fullName evidence="8">Oligosaccharide flippase family protein</fullName>
    </submittedName>
</protein>
<feature type="transmembrane region" description="Helical" evidence="7">
    <location>
        <begin position="82"/>
        <end position="105"/>
    </location>
</feature>
<feature type="transmembrane region" description="Helical" evidence="7">
    <location>
        <begin position="111"/>
        <end position="129"/>
    </location>
</feature>
<proteinExistence type="inferred from homology"/>
<evidence type="ECO:0000313" key="8">
    <source>
        <dbReference type="EMBL" id="MFD2609119.1"/>
    </source>
</evidence>
<dbReference type="InterPro" id="IPR050833">
    <property type="entry name" value="Poly_Biosynth_Transport"/>
</dbReference>
<dbReference type="Pfam" id="PF01943">
    <property type="entry name" value="Polysacc_synt"/>
    <property type="match status" value="1"/>
</dbReference>
<evidence type="ECO:0000256" key="2">
    <source>
        <dbReference type="ARBA" id="ARBA00007430"/>
    </source>
</evidence>
<dbReference type="EMBL" id="JBHUMK010000026">
    <property type="protein sequence ID" value="MFD2609119.1"/>
    <property type="molecule type" value="Genomic_DNA"/>
</dbReference>
<comment type="subcellular location">
    <subcellularLocation>
        <location evidence="1">Cell membrane</location>
        <topology evidence="1">Multi-pass membrane protein</topology>
    </subcellularLocation>
</comment>
<sequence>MRKNLVALYGVQVATLVLPLLSIPFLARVLGPSALGELAAIQSLFATLGFLIEYGFGLSATRQVAIHRDSRSELTKIFSNVLGGKLLLSVLFLLVSLAVYIFIPVFRSHPLLFWLGFLGALFQGFNLMWFYQGIEKLPRAASIDISLKFGYTALVLLLVRSPNDVALVIMLQGLSSLLSLIINTWRALPHIEHLRITLGGSLSALKDGRSMFLFRAVSTFYTNANTALLRLFVPAATVAQYSTAERLTGISSSALWPIMQVFFPRLSYLVHHDFSAAQALFRKTFVIIVGVSTLAAIFGFFSAPKIIKFIFGDQFISAVPLFQILIFNLPIIAISQLFGLQWMIPNQMERTFNKIIAAAAVCNLISVVLIVPKFGAMGMAWGVVASEIIVTTSMIASVLKSSKSPFKVTRPNTFTGG</sequence>
<keyword evidence="5 7" id="KW-1133">Transmembrane helix</keyword>
<feature type="transmembrane region" description="Helical" evidence="7">
    <location>
        <begin position="284"/>
        <end position="303"/>
    </location>
</feature>
<evidence type="ECO:0000256" key="3">
    <source>
        <dbReference type="ARBA" id="ARBA00022475"/>
    </source>
</evidence>